<evidence type="ECO:0000259" key="2">
    <source>
        <dbReference type="Pfam" id="PF03796"/>
    </source>
</evidence>
<dbReference type="PANTHER" id="PTHR30153:SF2">
    <property type="entry name" value="REPLICATIVE DNA HELICASE"/>
    <property type="match status" value="1"/>
</dbReference>
<dbReference type="EMBL" id="LAZR01000095">
    <property type="protein sequence ID" value="KKN92336.1"/>
    <property type="molecule type" value="Genomic_DNA"/>
</dbReference>
<dbReference type="InterPro" id="IPR007694">
    <property type="entry name" value="DNA_helicase_DnaB-like_C"/>
</dbReference>
<dbReference type="GO" id="GO:0003678">
    <property type="term" value="F:DNA helicase activity"/>
    <property type="evidence" value="ECO:0007669"/>
    <property type="project" value="InterPro"/>
</dbReference>
<sequence>MKFDEKAFLYALTARPEDARKFATSFKPSWLNTSELVPILAELFAFTRKHGEQPSINTLHKVFEDKDKEAYDLRYKAALDSITETIPDRSTQLYTLGKARDTGVVRDFQELSADQGFLKKQAELEGGDMLKALYRFLTKHGDLNEDRTMDVREAIDNLIDSHGFTPELVRIPCGIHVIDKWTGGGLRTKQLGIIMAPTGDGKSSMLVNMAHKMSAVEERRVWLVTNELSLEEQTERVLSKITGVKVQDIIDDPGVAYTPELERKWREGLHEKLRITEVNREVSVDDLESEMMKWVNLLGWKPDVLVLDFIERMRPCDTGYSRDRVWDWLGAISRDLSRFAKRHNILVWTAAQTNRSGFGRDPKKRDPLSLEMAQGSVKHLQEAACIIGMRQQELSDEEIVMELVDLKQRFAKRSKRSVFLEVDLSRMSITNNEVEADTCEVDEGPRKRKYTPAELQAQKKAKANKG</sequence>
<feature type="domain" description="SF4 helicase" evidence="2">
    <location>
        <begin position="171"/>
        <end position="396"/>
    </location>
</feature>
<dbReference type="SUPFAM" id="SSF52540">
    <property type="entry name" value="P-loop containing nucleoside triphosphate hydrolases"/>
    <property type="match status" value="1"/>
</dbReference>
<evidence type="ECO:0000256" key="1">
    <source>
        <dbReference type="SAM" id="MobiDB-lite"/>
    </source>
</evidence>
<dbReference type="GO" id="GO:0006260">
    <property type="term" value="P:DNA replication"/>
    <property type="evidence" value="ECO:0007669"/>
    <property type="project" value="InterPro"/>
</dbReference>
<dbReference type="GO" id="GO:0005524">
    <property type="term" value="F:ATP binding"/>
    <property type="evidence" value="ECO:0007669"/>
    <property type="project" value="InterPro"/>
</dbReference>
<dbReference type="Pfam" id="PF03796">
    <property type="entry name" value="DnaB_C"/>
    <property type="match status" value="1"/>
</dbReference>
<dbReference type="InterPro" id="IPR027417">
    <property type="entry name" value="P-loop_NTPase"/>
</dbReference>
<organism evidence="3">
    <name type="scientific">marine sediment metagenome</name>
    <dbReference type="NCBI Taxonomy" id="412755"/>
    <lineage>
        <taxon>unclassified sequences</taxon>
        <taxon>metagenomes</taxon>
        <taxon>ecological metagenomes</taxon>
    </lineage>
</organism>
<dbReference type="GO" id="GO:0005829">
    <property type="term" value="C:cytosol"/>
    <property type="evidence" value="ECO:0007669"/>
    <property type="project" value="TreeGrafter"/>
</dbReference>
<reference evidence="3" key="1">
    <citation type="journal article" date="2015" name="Nature">
        <title>Complex archaea that bridge the gap between prokaryotes and eukaryotes.</title>
        <authorList>
            <person name="Spang A."/>
            <person name="Saw J.H."/>
            <person name="Jorgensen S.L."/>
            <person name="Zaremba-Niedzwiedzka K."/>
            <person name="Martijn J."/>
            <person name="Lind A.E."/>
            <person name="van Eijk R."/>
            <person name="Schleper C."/>
            <person name="Guy L."/>
            <person name="Ettema T.J."/>
        </authorList>
    </citation>
    <scope>NUCLEOTIDE SEQUENCE</scope>
</reference>
<gene>
    <name evidence="3" type="ORF">LCGC14_0208270</name>
</gene>
<dbReference type="AlphaFoldDB" id="A0A0F9X0Q2"/>
<evidence type="ECO:0000313" key="3">
    <source>
        <dbReference type="EMBL" id="KKN92336.1"/>
    </source>
</evidence>
<proteinExistence type="predicted"/>
<feature type="region of interest" description="Disordered" evidence="1">
    <location>
        <begin position="437"/>
        <end position="466"/>
    </location>
</feature>
<comment type="caution">
    <text evidence="3">The sequence shown here is derived from an EMBL/GenBank/DDBJ whole genome shotgun (WGS) entry which is preliminary data.</text>
</comment>
<dbReference type="Gene3D" id="3.40.50.300">
    <property type="entry name" value="P-loop containing nucleotide triphosphate hydrolases"/>
    <property type="match status" value="1"/>
</dbReference>
<accession>A0A0F9X0Q2</accession>
<dbReference type="PANTHER" id="PTHR30153">
    <property type="entry name" value="REPLICATIVE DNA HELICASE DNAB"/>
    <property type="match status" value="1"/>
</dbReference>
<name>A0A0F9X0Q2_9ZZZZ</name>
<protein>
    <recommendedName>
        <fullName evidence="2">SF4 helicase domain-containing protein</fullName>
    </recommendedName>
</protein>